<keyword evidence="4" id="KW-1185">Reference proteome</keyword>
<evidence type="ECO:0000313" key="4">
    <source>
        <dbReference type="Proteomes" id="UP000183649"/>
    </source>
</evidence>
<dbReference type="AlphaFoldDB" id="A0A0K6HTP4"/>
<feature type="signal peptide" evidence="2">
    <location>
        <begin position="1"/>
        <end position="33"/>
    </location>
</feature>
<dbReference type="Proteomes" id="UP000183649">
    <property type="component" value="Unassembled WGS sequence"/>
</dbReference>
<feature type="compositionally biased region" description="Polar residues" evidence="1">
    <location>
        <begin position="44"/>
        <end position="54"/>
    </location>
</feature>
<feature type="chain" id="PRO_5005504874" evidence="2">
    <location>
        <begin position="34"/>
        <end position="256"/>
    </location>
</feature>
<organism evidence="3 4">
    <name type="scientific">Thiomonas bhubaneswarensis</name>
    <dbReference type="NCBI Taxonomy" id="339866"/>
    <lineage>
        <taxon>Bacteria</taxon>
        <taxon>Pseudomonadati</taxon>
        <taxon>Pseudomonadota</taxon>
        <taxon>Betaproteobacteria</taxon>
        <taxon>Burkholderiales</taxon>
        <taxon>Thiomonas</taxon>
    </lineage>
</organism>
<sequence length="256" mass="27942">MMSDLHHPTRCRPALRLLLGAALVGLSLATARADQAAAASSPSINLQSASNTDLPGSPSRVRLDQGLGVHAIKQRDGFVLLDNAVLLKTYVTAWSKQPVNYTGILTANTEMIDPPQPVQATAREKQQVDAMIAFAKAHPKLRIDVDDIALDPYVATGSYYPIDNRLFIHGAGYYFDNSPYHYTYDHPEAFRHLQCTNAAAMKTINDSIANYVHFHMAIFATVLGADATTQTLHLRVDEVQLKDSMGNVLIDQKAGG</sequence>
<dbReference type="EMBL" id="CYHF01000002">
    <property type="protein sequence ID" value="CUA94300.1"/>
    <property type="molecule type" value="Genomic_DNA"/>
</dbReference>
<evidence type="ECO:0000256" key="2">
    <source>
        <dbReference type="SAM" id="SignalP"/>
    </source>
</evidence>
<protein>
    <submittedName>
        <fullName evidence="3">Uncharacterized protein</fullName>
    </submittedName>
</protein>
<evidence type="ECO:0000256" key="1">
    <source>
        <dbReference type="SAM" id="MobiDB-lite"/>
    </source>
</evidence>
<feature type="region of interest" description="Disordered" evidence="1">
    <location>
        <begin position="40"/>
        <end position="59"/>
    </location>
</feature>
<keyword evidence="2" id="KW-0732">Signal</keyword>
<dbReference type="STRING" id="339866.GCA_001418255_00559"/>
<dbReference type="RefSeq" id="WP_245609929.1">
    <property type="nucleotide sequence ID" value="NZ_CYHF01000002.1"/>
</dbReference>
<accession>A0A0K6HTP4</accession>
<proteinExistence type="predicted"/>
<evidence type="ECO:0000313" key="3">
    <source>
        <dbReference type="EMBL" id="CUA94300.1"/>
    </source>
</evidence>
<name>A0A0K6HTP4_9BURK</name>
<reference evidence="4" key="1">
    <citation type="submission" date="2015-08" db="EMBL/GenBank/DDBJ databases">
        <authorList>
            <person name="Varghese N."/>
        </authorList>
    </citation>
    <scope>NUCLEOTIDE SEQUENCE [LARGE SCALE GENOMIC DNA]</scope>
    <source>
        <strain evidence="4">DSM 18181</strain>
    </source>
</reference>
<gene>
    <name evidence="3" type="ORF">Ga0061069_10235</name>
</gene>